<accession>D3ADN6</accession>
<feature type="non-terminal residue" evidence="1">
    <location>
        <position position="1"/>
    </location>
</feature>
<protein>
    <submittedName>
        <fullName evidence="1">Uncharacterized protein</fullName>
    </submittedName>
</protein>
<evidence type="ECO:0000313" key="1">
    <source>
        <dbReference type="EMBL" id="EFD00055.1"/>
    </source>
</evidence>
<comment type="caution">
    <text evidence="1">The sequence shown here is derived from an EMBL/GenBank/DDBJ whole genome shotgun (WGS) entry which is preliminary data.</text>
</comment>
<dbReference type="AlphaFoldDB" id="D3ADN6"/>
<reference evidence="1 2" key="1">
    <citation type="submission" date="2010-01" db="EMBL/GenBank/DDBJ databases">
        <authorList>
            <person name="Weinstock G."/>
            <person name="Sodergren E."/>
            <person name="Clifton S."/>
            <person name="Fulton L."/>
            <person name="Fulton B."/>
            <person name="Courtney L."/>
            <person name="Fronick C."/>
            <person name="Harrison M."/>
            <person name="Strong C."/>
            <person name="Farmer C."/>
            <person name="Delahaunty K."/>
            <person name="Markovic C."/>
            <person name="Hall O."/>
            <person name="Minx P."/>
            <person name="Tomlinson C."/>
            <person name="Mitreva M."/>
            <person name="Nelson J."/>
            <person name="Hou S."/>
            <person name="Wollam A."/>
            <person name="Pepin K.H."/>
            <person name="Johnson M."/>
            <person name="Bhonagiri V."/>
            <person name="Nash W.E."/>
            <person name="Warren W."/>
            <person name="Chinwalla A."/>
            <person name="Mardis E.R."/>
            <person name="Wilson R.K."/>
        </authorList>
    </citation>
    <scope>NUCLEOTIDE SEQUENCE [LARGE SCALE GENOMIC DNA]</scope>
    <source>
        <strain evidence="1 2">DSM 13479</strain>
    </source>
</reference>
<dbReference type="HOGENOM" id="CLU_3281321_0_0_9"/>
<evidence type="ECO:0000313" key="2">
    <source>
        <dbReference type="Proteomes" id="UP000004968"/>
    </source>
</evidence>
<proteinExistence type="predicted"/>
<sequence length="40" mass="4963">WVFDLFDDMDIISFLYSDVYLDSDDTYHFSHWGDQQFYTD</sequence>
<dbReference type="EMBL" id="ACIO01000125">
    <property type="protein sequence ID" value="EFD00055.1"/>
    <property type="molecule type" value="Genomic_DNA"/>
</dbReference>
<dbReference type="Proteomes" id="UP000004968">
    <property type="component" value="Unassembled WGS sequence"/>
</dbReference>
<gene>
    <name evidence="1" type="ORF">CLOSTHATH_01714</name>
</gene>
<organism evidence="1 2">
    <name type="scientific">Hungatella hathewayi DSM 13479</name>
    <dbReference type="NCBI Taxonomy" id="566550"/>
    <lineage>
        <taxon>Bacteria</taxon>
        <taxon>Bacillati</taxon>
        <taxon>Bacillota</taxon>
        <taxon>Clostridia</taxon>
        <taxon>Lachnospirales</taxon>
        <taxon>Lachnospiraceae</taxon>
        <taxon>Hungatella</taxon>
    </lineage>
</organism>
<name>D3ADN6_9FIRM</name>